<dbReference type="GO" id="GO:0005694">
    <property type="term" value="C:chromosome"/>
    <property type="evidence" value="ECO:0007669"/>
    <property type="project" value="UniProtKB-ARBA"/>
</dbReference>
<proteinExistence type="inferred from homology"/>
<dbReference type="InterPro" id="IPR045055">
    <property type="entry name" value="DNA2/NAM7-like"/>
</dbReference>
<evidence type="ECO:0000256" key="3">
    <source>
        <dbReference type="ARBA" id="ARBA00022801"/>
    </source>
</evidence>
<comment type="similarity">
    <text evidence="1">Belongs to the DNA2/NAM7 helicase family.</text>
</comment>
<feature type="compositionally biased region" description="Low complexity" evidence="6">
    <location>
        <begin position="317"/>
        <end position="342"/>
    </location>
</feature>
<evidence type="ECO:0000259" key="9">
    <source>
        <dbReference type="Pfam" id="PF13087"/>
    </source>
</evidence>
<comment type="caution">
    <text evidence="10">The sequence shown here is derived from an EMBL/GenBank/DDBJ whole genome shotgun (WGS) entry which is preliminary data.</text>
</comment>
<dbReference type="STRING" id="1263082.A0A068S4H9"/>
<evidence type="ECO:0000256" key="5">
    <source>
        <dbReference type="ARBA" id="ARBA00022840"/>
    </source>
</evidence>
<feature type="region of interest" description="Disordered" evidence="6">
    <location>
        <begin position="400"/>
        <end position="422"/>
    </location>
</feature>
<dbReference type="GO" id="GO:0005524">
    <property type="term" value="F:ATP binding"/>
    <property type="evidence" value="ECO:0007669"/>
    <property type="project" value="UniProtKB-KW"/>
</dbReference>
<keyword evidence="11" id="KW-1185">Reference proteome</keyword>
<evidence type="ECO:0000256" key="2">
    <source>
        <dbReference type="ARBA" id="ARBA00022741"/>
    </source>
</evidence>
<reference evidence="10" key="1">
    <citation type="submission" date="2013-08" db="EMBL/GenBank/DDBJ databases">
        <title>Gene expansion shapes genome architecture in the human pathogen Lichtheimia corymbifera: an evolutionary genomics analysis in the ancient terrestrial Mucorales (Mucoromycotina).</title>
        <authorList>
            <person name="Schwartze V.U."/>
            <person name="Winter S."/>
            <person name="Shelest E."/>
            <person name="Marcet-Houben M."/>
            <person name="Horn F."/>
            <person name="Wehner S."/>
            <person name="Hoffmann K."/>
            <person name="Riege K."/>
            <person name="Sammeth M."/>
            <person name="Nowrousian M."/>
            <person name="Valiante V."/>
            <person name="Linde J."/>
            <person name="Jacobsen I.D."/>
            <person name="Marz M."/>
            <person name="Brakhage A.A."/>
            <person name="Gabaldon T."/>
            <person name="Bocker S."/>
            <person name="Voigt K."/>
        </authorList>
    </citation>
    <scope>NUCLEOTIDE SEQUENCE [LARGE SCALE GENOMIC DNA]</scope>
    <source>
        <strain evidence="10">FSU 9682</strain>
    </source>
</reference>
<dbReference type="Proteomes" id="UP000027586">
    <property type="component" value="Unassembled WGS sequence"/>
</dbReference>
<evidence type="ECO:0000313" key="10">
    <source>
        <dbReference type="EMBL" id="CDH57184.1"/>
    </source>
</evidence>
<dbReference type="InterPro" id="IPR041679">
    <property type="entry name" value="DNA2/NAM7-like_C"/>
</dbReference>
<name>A0A068S4H9_9FUNG</name>
<dbReference type="OrthoDB" id="6513042at2759"/>
<keyword evidence="2" id="KW-0547">Nucleotide-binding</keyword>
<evidence type="ECO:0000259" key="8">
    <source>
        <dbReference type="Pfam" id="PF13086"/>
    </source>
</evidence>
<dbReference type="InterPro" id="IPR018838">
    <property type="entry name" value="ZGRF1-like_N"/>
</dbReference>
<dbReference type="VEuPathDB" id="FungiDB:LCOR_08158.1"/>
<feature type="compositionally biased region" description="Polar residues" evidence="6">
    <location>
        <begin position="148"/>
        <end position="159"/>
    </location>
</feature>
<organism evidence="10 11">
    <name type="scientific">Lichtheimia corymbifera JMRC:FSU:9682</name>
    <dbReference type="NCBI Taxonomy" id="1263082"/>
    <lineage>
        <taxon>Eukaryota</taxon>
        <taxon>Fungi</taxon>
        <taxon>Fungi incertae sedis</taxon>
        <taxon>Mucoromycota</taxon>
        <taxon>Mucoromycotina</taxon>
        <taxon>Mucoromycetes</taxon>
        <taxon>Mucorales</taxon>
        <taxon>Lichtheimiaceae</taxon>
        <taxon>Lichtheimia</taxon>
    </lineage>
</organism>
<feature type="compositionally biased region" description="Polar residues" evidence="6">
    <location>
        <begin position="246"/>
        <end position="265"/>
    </location>
</feature>
<protein>
    <submittedName>
        <fullName evidence="10">Tpa: prematurely terminated mrna decay factor-like</fullName>
    </submittedName>
</protein>
<feature type="region of interest" description="Disordered" evidence="6">
    <location>
        <begin position="1"/>
        <end position="22"/>
    </location>
</feature>
<dbReference type="GO" id="GO:0006369">
    <property type="term" value="P:termination of RNA polymerase II transcription"/>
    <property type="evidence" value="ECO:0007669"/>
    <property type="project" value="TreeGrafter"/>
</dbReference>
<feature type="region of interest" description="Disordered" evidence="6">
    <location>
        <begin position="123"/>
        <end position="295"/>
    </location>
</feature>
<dbReference type="PANTHER" id="PTHR10887:SF531">
    <property type="entry name" value="PROTEIN ZGRF1"/>
    <property type="match status" value="1"/>
</dbReference>
<dbReference type="Gene3D" id="3.40.50.300">
    <property type="entry name" value="P-loop containing nucleotide triphosphate hydrolases"/>
    <property type="match status" value="2"/>
</dbReference>
<dbReference type="FunFam" id="3.40.50.300:FF:000326">
    <property type="entry name" value="P-loop containing nucleoside triphosphate hydrolase"/>
    <property type="match status" value="1"/>
</dbReference>
<evidence type="ECO:0000256" key="4">
    <source>
        <dbReference type="ARBA" id="ARBA00022806"/>
    </source>
</evidence>
<dbReference type="GO" id="GO:0016604">
    <property type="term" value="C:nuclear body"/>
    <property type="evidence" value="ECO:0007669"/>
    <property type="project" value="TreeGrafter"/>
</dbReference>
<keyword evidence="4" id="KW-0347">Helicase</keyword>
<accession>A0A068S4H9</accession>
<dbReference type="Pfam" id="PF10382">
    <property type="entry name" value="ZGRF1-like_N"/>
    <property type="match status" value="1"/>
</dbReference>
<dbReference type="PANTHER" id="PTHR10887">
    <property type="entry name" value="DNA2/NAM7 HELICASE FAMILY"/>
    <property type="match status" value="1"/>
</dbReference>
<dbReference type="EMBL" id="CBTN010000044">
    <property type="protein sequence ID" value="CDH57184.1"/>
    <property type="molecule type" value="Genomic_DNA"/>
</dbReference>
<keyword evidence="3" id="KW-0378">Hydrolase</keyword>
<dbReference type="InterPro" id="IPR027417">
    <property type="entry name" value="P-loop_NTPase"/>
</dbReference>
<feature type="compositionally biased region" description="Low complexity" evidence="6">
    <location>
        <begin position="230"/>
        <end position="245"/>
    </location>
</feature>
<dbReference type="AlphaFoldDB" id="A0A068S4H9"/>
<dbReference type="GO" id="GO:0004386">
    <property type="term" value="F:helicase activity"/>
    <property type="evidence" value="ECO:0007669"/>
    <property type="project" value="UniProtKB-KW"/>
</dbReference>
<dbReference type="Pfam" id="PF13087">
    <property type="entry name" value="AAA_12"/>
    <property type="match status" value="1"/>
</dbReference>
<evidence type="ECO:0000256" key="6">
    <source>
        <dbReference type="SAM" id="MobiDB-lite"/>
    </source>
</evidence>
<feature type="compositionally biased region" description="Polar residues" evidence="6">
    <location>
        <begin position="370"/>
        <end position="382"/>
    </location>
</feature>
<dbReference type="Pfam" id="PF13086">
    <property type="entry name" value="AAA_11"/>
    <property type="match status" value="1"/>
</dbReference>
<feature type="domain" description="5'-3' DNA helicase ZGRF1-like N-terminal" evidence="7">
    <location>
        <begin position="39"/>
        <end position="112"/>
    </location>
</feature>
<gene>
    <name evidence="10" type="ORF">LCOR_08158.1</name>
</gene>
<dbReference type="InterPro" id="IPR047187">
    <property type="entry name" value="SF1_C_Upf1"/>
</dbReference>
<keyword evidence="5" id="KW-0067">ATP-binding</keyword>
<dbReference type="GO" id="GO:0016787">
    <property type="term" value="F:hydrolase activity"/>
    <property type="evidence" value="ECO:0007669"/>
    <property type="project" value="UniProtKB-KW"/>
</dbReference>
<evidence type="ECO:0000259" key="7">
    <source>
        <dbReference type="Pfam" id="PF10382"/>
    </source>
</evidence>
<dbReference type="SUPFAM" id="SSF52540">
    <property type="entry name" value="P-loop containing nucleoside triphosphate hydrolases"/>
    <property type="match status" value="1"/>
</dbReference>
<dbReference type="GO" id="GO:0001147">
    <property type="term" value="F:transcription termination site sequence-specific DNA binding"/>
    <property type="evidence" value="ECO:0007669"/>
    <property type="project" value="TreeGrafter"/>
</dbReference>
<feature type="region of interest" description="Disordered" evidence="6">
    <location>
        <begin position="313"/>
        <end position="382"/>
    </location>
</feature>
<feature type="domain" description="DNA2/NAM7 helicase-like C-terminal" evidence="9">
    <location>
        <begin position="956"/>
        <end position="1118"/>
    </location>
</feature>
<feature type="compositionally biased region" description="Low complexity" evidence="6">
    <location>
        <begin position="181"/>
        <end position="199"/>
    </location>
</feature>
<feature type="domain" description="DNA2/NAM7 helicase helicase" evidence="8">
    <location>
        <begin position="834"/>
        <end position="931"/>
    </location>
</feature>
<dbReference type="CDD" id="cd18808">
    <property type="entry name" value="SF1_C_Upf1"/>
    <property type="match status" value="1"/>
</dbReference>
<dbReference type="InterPro" id="IPR041677">
    <property type="entry name" value="DNA2/NAM7_AAA_11"/>
</dbReference>
<sequence length="1157" mass="129216">MNFATRSNSPSHSLTSPLTHNQQPIHSPIQLMDVDGHIVAHFVVLFTAQKLKKFKTWQDGTMKYYSFNRKLVLTDEKGYHIDKKFNRKGVPDVGDEIEFDGHLVTVESFESQEPYVNEVITRPTGGMATSSRRPITHPVTATPPTLPPSSISQVNVNQNGRKRLRAIGNRPPGLSAPRMQPSLSASHSSSTPASSSITHDTNDQSIRLSRIAYIEPTPPQHMPTTSVEYQQSHNNNQQPNSTTNTRVHTQYIPSSIASTQPSINTPDPPQPVANIQRESSSNSIRKRPIEPDPIETLDFDWDLDIDESINSVPATKQSSSIQPPNQPSNTASTTPTPAMTNSRTTAAAPRRMRVGISKRSLPNVPGEHQPITTSNDNPSSNNARGSFVSAATVIPDETMDQEPEAPNIPTSTGSAKPFKSPLAEGAPVPLVLQFPTREKTMTIMKTKKYQKRTRVVPSRIPNVNQYKEVFRKMIHEHLQIMLTNYAVYYFSVQSTLGNQQRGDIERQFRHKGIGFYSTTLHSDGRYQESLRFRIRIRNREHHSKYNKDDIWVVSRSSNFEPHGTFLARSTFYGPFSDGMLEVECLSPRDARVASQLVTQNGNLCALRSISATTEYMMLDHLDDKLDRLPLMPFLLGDGKGKKKKKDKDPLHQSMTNEPDFIRLRREDNIDVEKKIKETIDRYHLNEDQESVLRQVAKSIIIAPGWNDETANPIVLVHGVFGSGKRYIRNHNQANLAGIILTSDYYSYLAAVIIIFLRDIIDTACLHREPDDLITFRILVSSNTNVAVDRILASLLKLGYDEFVRIGSLKKIAKAVLPYTAKAKASGNDEIKELEQMLEDPHNSEEDADLIASTLQRFRKNENSFQVQYAQVVGTTCVASTFEVFNGVTFSLALLDEASQLMEPLSMVPLSRFLCSRLLMIGDPLQLPPTVTTGCDEHNTGEGIDKTLFDRLTEMGHQCHPSISAISNHLFYGRRLHNGITEGDRSPIISGLPNLAFVEIPGQEQKSPRNQSFWNETEIAIAAHITEALSNLGVPASDIGIVSLYKEQADRLAAHVGSNAQDRKQHVQISTVDAFQGGEKDVIILSTVRTTNSAFIDNPPRVNVALTRAKRHLFILGKQGLLMGSDIWSSILTQCQDSAFTSHDFARLLSQLQLNREL</sequence>
<evidence type="ECO:0000256" key="1">
    <source>
        <dbReference type="ARBA" id="ARBA00007913"/>
    </source>
</evidence>
<evidence type="ECO:0000313" key="11">
    <source>
        <dbReference type="Proteomes" id="UP000027586"/>
    </source>
</evidence>